<accession>A0A6L6QBS8</accession>
<dbReference type="InterPro" id="IPR035965">
    <property type="entry name" value="PAS-like_dom_sf"/>
</dbReference>
<gene>
    <name evidence="7" type="ORF">GM658_01410</name>
</gene>
<dbReference type="Gene3D" id="1.10.287.130">
    <property type="match status" value="1"/>
</dbReference>
<dbReference type="InterPro" id="IPR000700">
    <property type="entry name" value="PAS-assoc_C"/>
</dbReference>
<proteinExistence type="predicted"/>
<dbReference type="RefSeq" id="WP_155452225.1">
    <property type="nucleotide sequence ID" value="NZ_WNKX01000001.1"/>
</dbReference>
<evidence type="ECO:0000313" key="8">
    <source>
        <dbReference type="Proteomes" id="UP000472320"/>
    </source>
</evidence>
<dbReference type="InterPro" id="IPR003594">
    <property type="entry name" value="HATPase_dom"/>
</dbReference>
<dbReference type="GO" id="GO:0000155">
    <property type="term" value="F:phosphorelay sensor kinase activity"/>
    <property type="evidence" value="ECO:0007669"/>
    <property type="project" value="InterPro"/>
</dbReference>
<reference evidence="7 8" key="1">
    <citation type="submission" date="2019-11" db="EMBL/GenBank/DDBJ databases">
        <title>Type strains purchased from KCTC, JCM and DSMZ.</title>
        <authorList>
            <person name="Lu H."/>
        </authorList>
    </citation>
    <scope>NUCLEOTIDE SEQUENCE [LARGE SCALE GENOMIC DNA]</scope>
    <source>
        <strain evidence="7 8">JCM 31587</strain>
    </source>
</reference>
<name>A0A6L6QBS8_9BURK</name>
<dbReference type="Pfam" id="PF08447">
    <property type="entry name" value="PAS_3"/>
    <property type="match status" value="1"/>
</dbReference>
<dbReference type="PROSITE" id="PS50109">
    <property type="entry name" value="HIS_KIN"/>
    <property type="match status" value="1"/>
</dbReference>
<dbReference type="SMART" id="SM00387">
    <property type="entry name" value="HATPase_c"/>
    <property type="match status" value="1"/>
</dbReference>
<dbReference type="SUPFAM" id="SSF55785">
    <property type="entry name" value="PYP-like sensor domain (PAS domain)"/>
    <property type="match status" value="1"/>
</dbReference>
<dbReference type="EC" id="2.7.13.3" evidence="2"/>
<dbReference type="Gene3D" id="3.30.450.20">
    <property type="entry name" value="PAS domain"/>
    <property type="match status" value="1"/>
</dbReference>
<dbReference type="InterPro" id="IPR000014">
    <property type="entry name" value="PAS"/>
</dbReference>
<dbReference type="InterPro" id="IPR003661">
    <property type="entry name" value="HisK_dim/P_dom"/>
</dbReference>
<protein>
    <recommendedName>
        <fullName evidence="2">histidine kinase</fullName>
        <ecNumber evidence="2">2.7.13.3</ecNumber>
    </recommendedName>
</protein>
<evidence type="ECO:0000259" key="5">
    <source>
        <dbReference type="PROSITE" id="PS50112"/>
    </source>
</evidence>
<evidence type="ECO:0000256" key="2">
    <source>
        <dbReference type="ARBA" id="ARBA00012438"/>
    </source>
</evidence>
<dbReference type="PRINTS" id="PR00344">
    <property type="entry name" value="BCTRLSENSOR"/>
</dbReference>
<sequence length="396" mass="44116">MEFEDFDFITSEAPARASEPADPLQRLKYLVDNTPAIIYSTVPSGDFKMTFVSANALNVLGYRPEEMVADPNFWFDHIHPDDAPNIFSSLAQIFSEGERAYEYRFRRADGRYLWMHDQLRLIRDAQGAPLEVIGSLTDITDRKQMEETLLQAQNMASIGQLAAGVAHEINNPVGFVTSNIGTLKSYADTLFELVEHSTSAEQRRQADFEFMKEDTAALLRESMDGLRRVRDIVQALKDFSAAGESQWQMADLHEILDSTLNALASELRFKIRVEKHYGKLPPLRCLAGQLHQVFRNILLNAIQAIPEQGVIRIVTGGERDGVSVRIQDNGTGILPDHLGRVFDPFFTTKPVGSGTGLGLYLAYGIVQKHGGRISVISEPGKGTAFTVHLPLRAEPI</sequence>
<keyword evidence="3" id="KW-0597">Phosphoprotein</keyword>
<dbReference type="CDD" id="cd00082">
    <property type="entry name" value="HisKA"/>
    <property type="match status" value="1"/>
</dbReference>
<dbReference type="SMART" id="SM00086">
    <property type="entry name" value="PAC"/>
    <property type="match status" value="1"/>
</dbReference>
<dbReference type="CDD" id="cd00130">
    <property type="entry name" value="PAS"/>
    <property type="match status" value="1"/>
</dbReference>
<organism evidence="7 8">
    <name type="scientific">Massilia eburnea</name>
    <dbReference type="NCBI Taxonomy" id="1776165"/>
    <lineage>
        <taxon>Bacteria</taxon>
        <taxon>Pseudomonadati</taxon>
        <taxon>Pseudomonadota</taxon>
        <taxon>Betaproteobacteria</taxon>
        <taxon>Burkholderiales</taxon>
        <taxon>Oxalobacteraceae</taxon>
        <taxon>Telluria group</taxon>
        <taxon>Massilia</taxon>
    </lineage>
</organism>
<dbReference type="AlphaFoldDB" id="A0A6L6QBS8"/>
<dbReference type="SUPFAM" id="SSF47384">
    <property type="entry name" value="Homodimeric domain of signal transducing histidine kinase"/>
    <property type="match status" value="1"/>
</dbReference>
<dbReference type="Pfam" id="PF02518">
    <property type="entry name" value="HATPase_c"/>
    <property type="match status" value="1"/>
</dbReference>
<evidence type="ECO:0000256" key="1">
    <source>
        <dbReference type="ARBA" id="ARBA00000085"/>
    </source>
</evidence>
<dbReference type="InterPro" id="IPR036890">
    <property type="entry name" value="HATPase_C_sf"/>
</dbReference>
<dbReference type="InterPro" id="IPR013655">
    <property type="entry name" value="PAS_fold_3"/>
</dbReference>
<dbReference type="SUPFAM" id="SSF55874">
    <property type="entry name" value="ATPase domain of HSP90 chaperone/DNA topoisomerase II/histidine kinase"/>
    <property type="match status" value="1"/>
</dbReference>
<evidence type="ECO:0000259" key="4">
    <source>
        <dbReference type="PROSITE" id="PS50109"/>
    </source>
</evidence>
<evidence type="ECO:0000259" key="6">
    <source>
        <dbReference type="PROSITE" id="PS50113"/>
    </source>
</evidence>
<dbReference type="OrthoDB" id="224978at2"/>
<dbReference type="InterPro" id="IPR004358">
    <property type="entry name" value="Sig_transdc_His_kin-like_C"/>
</dbReference>
<dbReference type="PROSITE" id="PS50113">
    <property type="entry name" value="PAC"/>
    <property type="match status" value="1"/>
</dbReference>
<dbReference type="SMART" id="SM00091">
    <property type="entry name" value="PAS"/>
    <property type="match status" value="1"/>
</dbReference>
<dbReference type="PROSITE" id="PS50112">
    <property type="entry name" value="PAS"/>
    <property type="match status" value="1"/>
</dbReference>
<dbReference type="InterPro" id="IPR036097">
    <property type="entry name" value="HisK_dim/P_sf"/>
</dbReference>
<keyword evidence="8" id="KW-1185">Reference proteome</keyword>
<feature type="domain" description="PAC" evidence="6">
    <location>
        <begin position="99"/>
        <end position="151"/>
    </location>
</feature>
<dbReference type="PANTHER" id="PTHR43065:SF50">
    <property type="entry name" value="HISTIDINE KINASE"/>
    <property type="match status" value="1"/>
</dbReference>
<evidence type="ECO:0000256" key="3">
    <source>
        <dbReference type="ARBA" id="ARBA00022553"/>
    </source>
</evidence>
<comment type="catalytic activity">
    <reaction evidence="1">
        <text>ATP + protein L-histidine = ADP + protein N-phospho-L-histidine.</text>
        <dbReference type="EC" id="2.7.13.3"/>
    </reaction>
</comment>
<evidence type="ECO:0000313" key="7">
    <source>
        <dbReference type="EMBL" id="MTW09247.1"/>
    </source>
</evidence>
<comment type="caution">
    <text evidence="7">The sequence shown here is derived from an EMBL/GenBank/DDBJ whole genome shotgun (WGS) entry which is preliminary data.</text>
</comment>
<dbReference type="EMBL" id="WNKX01000001">
    <property type="protein sequence ID" value="MTW09247.1"/>
    <property type="molecule type" value="Genomic_DNA"/>
</dbReference>
<dbReference type="NCBIfam" id="TIGR00229">
    <property type="entry name" value="sensory_box"/>
    <property type="match status" value="1"/>
</dbReference>
<dbReference type="Gene3D" id="3.30.565.10">
    <property type="entry name" value="Histidine kinase-like ATPase, C-terminal domain"/>
    <property type="match status" value="1"/>
</dbReference>
<feature type="domain" description="Histidine kinase" evidence="4">
    <location>
        <begin position="164"/>
        <end position="393"/>
    </location>
</feature>
<dbReference type="PANTHER" id="PTHR43065">
    <property type="entry name" value="SENSOR HISTIDINE KINASE"/>
    <property type="match status" value="1"/>
</dbReference>
<dbReference type="InterPro" id="IPR005467">
    <property type="entry name" value="His_kinase_dom"/>
</dbReference>
<dbReference type="InterPro" id="IPR001610">
    <property type="entry name" value="PAC"/>
</dbReference>
<dbReference type="Proteomes" id="UP000472320">
    <property type="component" value="Unassembled WGS sequence"/>
</dbReference>
<feature type="domain" description="PAS" evidence="5">
    <location>
        <begin position="23"/>
        <end position="97"/>
    </location>
</feature>